<dbReference type="RefSeq" id="WP_348026003.1">
    <property type="nucleotide sequence ID" value="NZ_CP129113.1"/>
</dbReference>
<evidence type="ECO:0000313" key="2">
    <source>
        <dbReference type="Proteomes" id="UP001180087"/>
    </source>
</evidence>
<dbReference type="EMBL" id="CP129113">
    <property type="protein sequence ID" value="WLV23715.1"/>
    <property type="molecule type" value="Genomic_DNA"/>
</dbReference>
<evidence type="ECO:0000313" key="1">
    <source>
        <dbReference type="EMBL" id="WLV23715.1"/>
    </source>
</evidence>
<sequence>MIMILFFSLIGALFYKLFLTSPPVEKKAVIKKEKVVAKKKAADMHV</sequence>
<dbReference type="Proteomes" id="UP001180087">
    <property type="component" value="Chromosome"/>
</dbReference>
<keyword evidence="2" id="KW-1185">Reference proteome</keyword>
<gene>
    <name evidence="1" type="ORF">QR721_08660</name>
</gene>
<name>A0ABY9KSE8_9BACI</name>
<protein>
    <submittedName>
        <fullName evidence="1">Uncharacterized protein</fullName>
    </submittedName>
</protein>
<organism evidence="1 2">
    <name type="scientific">Aciduricibacillus chroicocephali</name>
    <dbReference type="NCBI Taxonomy" id="3054939"/>
    <lineage>
        <taxon>Bacteria</taxon>
        <taxon>Bacillati</taxon>
        <taxon>Bacillota</taxon>
        <taxon>Bacilli</taxon>
        <taxon>Bacillales</taxon>
        <taxon>Bacillaceae</taxon>
        <taxon>Aciduricibacillus</taxon>
    </lineage>
</organism>
<accession>A0ABY9KSE8</accession>
<reference evidence="1" key="1">
    <citation type="submission" date="2023-06" db="EMBL/GenBank/DDBJ databases">
        <title>A Treasure from Seagulls: Isolation and Description of Aciduricobacillus qingdaonensis gen. nov., sp. nov., a Rare Obligately Uric Acid-utilizing Member in the Family Bacillaceae.</title>
        <authorList>
            <person name="Liu W."/>
            <person name="Wang B."/>
        </authorList>
    </citation>
    <scope>NUCLEOTIDE SEQUENCE</scope>
    <source>
        <strain evidence="1">44XB</strain>
    </source>
</reference>
<proteinExistence type="predicted"/>